<dbReference type="Proteomes" id="UP000836841">
    <property type="component" value="Chromosome 4"/>
</dbReference>
<keyword evidence="2" id="KW-1185">Reference proteome</keyword>
<evidence type="ECO:0000313" key="2">
    <source>
        <dbReference type="Proteomes" id="UP000836841"/>
    </source>
</evidence>
<reference evidence="1 2" key="1">
    <citation type="submission" date="2022-03" db="EMBL/GenBank/DDBJ databases">
        <authorList>
            <person name="Nunn A."/>
            <person name="Chopra R."/>
            <person name="Nunn A."/>
            <person name="Contreras Garrido A."/>
        </authorList>
    </citation>
    <scope>NUCLEOTIDE SEQUENCE [LARGE SCALE GENOMIC DNA]</scope>
</reference>
<dbReference type="EMBL" id="OU466860">
    <property type="protein sequence ID" value="CAH2060595.1"/>
    <property type="molecule type" value="Genomic_DNA"/>
</dbReference>
<proteinExistence type="predicted"/>
<dbReference type="AlphaFoldDB" id="A0AAU9SE51"/>
<name>A0AAU9SE51_THLAR</name>
<sequence>MELHLRGLENLSDEEITKLLLLEDDEILHTHISPLLKYYGKFFCKEPMNKKRGRGWHIIRKQIYENERSAHDAHVLSTAIRDDPMFPKPPENMYYLVDSGYANRRGYLAACRKQSSSGTRYYLQEFLNEEAEAGTYMRTVRNEIAKFMWLKKRGGSHRH</sequence>
<evidence type="ECO:0000313" key="1">
    <source>
        <dbReference type="EMBL" id="CAH2060595.1"/>
    </source>
</evidence>
<evidence type="ECO:0008006" key="3">
    <source>
        <dbReference type="Google" id="ProtNLM"/>
    </source>
</evidence>
<accession>A0AAU9SE51</accession>
<protein>
    <recommendedName>
        <fullName evidence="3">Transposase</fullName>
    </recommendedName>
</protein>
<gene>
    <name evidence="1" type="ORF">TAV2_LOCUS14308</name>
</gene>
<organism evidence="1 2">
    <name type="scientific">Thlaspi arvense</name>
    <name type="common">Field penny-cress</name>
    <dbReference type="NCBI Taxonomy" id="13288"/>
    <lineage>
        <taxon>Eukaryota</taxon>
        <taxon>Viridiplantae</taxon>
        <taxon>Streptophyta</taxon>
        <taxon>Embryophyta</taxon>
        <taxon>Tracheophyta</taxon>
        <taxon>Spermatophyta</taxon>
        <taxon>Magnoliopsida</taxon>
        <taxon>eudicotyledons</taxon>
        <taxon>Gunneridae</taxon>
        <taxon>Pentapetalae</taxon>
        <taxon>rosids</taxon>
        <taxon>malvids</taxon>
        <taxon>Brassicales</taxon>
        <taxon>Brassicaceae</taxon>
        <taxon>Thlaspideae</taxon>
        <taxon>Thlaspi</taxon>
    </lineage>
</organism>